<evidence type="ECO:0000313" key="1">
    <source>
        <dbReference type="EMBL" id="EYB91083.1"/>
    </source>
</evidence>
<dbReference type="AlphaFoldDB" id="A0A016SK81"/>
<name>A0A016SK81_9BILA</name>
<dbReference type="Proteomes" id="UP000024635">
    <property type="component" value="Unassembled WGS sequence"/>
</dbReference>
<sequence>MTLDDSISLLSKKRDCRTDTTCWGRERASRTRANVFGEEKETESGIGSCRSNRRADVVQQLMPPVSPVGPDWISTCSTLTFSAERGSTGGSDLDSGCSCCILPQTKSRTGMTSDDDGYVEKLGQ</sequence>
<keyword evidence="2" id="KW-1185">Reference proteome</keyword>
<proteinExistence type="predicted"/>
<gene>
    <name evidence="1" type="primary">Acey_s0210.g2119</name>
    <name evidence="1" type="ORF">Y032_0210g2119</name>
</gene>
<protein>
    <submittedName>
        <fullName evidence="1">Uncharacterized protein</fullName>
    </submittedName>
</protein>
<reference evidence="2" key="1">
    <citation type="journal article" date="2015" name="Nat. Genet.">
        <title>The genome and transcriptome of the zoonotic hookworm Ancylostoma ceylanicum identify infection-specific gene families.</title>
        <authorList>
            <person name="Schwarz E.M."/>
            <person name="Hu Y."/>
            <person name="Antoshechkin I."/>
            <person name="Miller M.M."/>
            <person name="Sternberg P.W."/>
            <person name="Aroian R.V."/>
        </authorList>
    </citation>
    <scope>NUCLEOTIDE SEQUENCE</scope>
    <source>
        <strain evidence="2">HY135</strain>
    </source>
</reference>
<comment type="caution">
    <text evidence="1">The sequence shown here is derived from an EMBL/GenBank/DDBJ whole genome shotgun (WGS) entry which is preliminary data.</text>
</comment>
<dbReference type="EMBL" id="JARK01001546">
    <property type="protein sequence ID" value="EYB91083.1"/>
    <property type="molecule type" value="Genomic_DNA"/>
</dbReference>
<evidence type="ECO:0000313" key="2">
    <source>
        <dbReference type="Proteomes" id="UP000024635"/>
    </source>
</evidence>
<accession>A0A016SK81</accession>
<organism evidence="1 2">
    <name type="scientific">Ancylostoma ceylanicum</name>
    <dbReference type="NCBI Taxonomy" id="53326"/>
    <lineage>
        <taxon>Eukaryota</taxon>
        <taxon>Metazoa</taxon>
        <taxon>Ecdysozoa</taxon>
        <taxon>Nematoda</taxon>
        <taxon>Chromadorea</taxon>
        <taxon>Rhabditida</taxon>
        <taxon>Rhabditina</taxon>
        <taxon>Rhabditomorpha</taxon>
        <taxon>Strongyloidea</taxon>
        <taxon>Ancylostomatidae</taxon>
        <taxon>Ancylostomatinae</taxon>
        <taxon>Ancylostoma</taxon>
    </lineage>
</organism>